<comment type="caution">
    <text evidence="2">The sequence shown here is derived from an EMBL/GenBank/DDBJ whole genome shotgun (WGS) entry which is preliminary data.</text>
</comment>
<evidence type="ECO:0000256" key="1">
    <source>
        <dbReference type="SAM" id="MobiDB-lite"/>
    </source>
</evidence>
<evidence type="ECO:0000313" key="3">
    <source>
        <dbReference type="Proteomes" id="UP000193560"/>
    </source>
</evidence>
<reference evidence="2 3" key="1">
    <citation type="submission" date="2016-07" db="EMBL/GenBank/DDBJ databases">
        <title>Pervasive Adenine N6-methylation of Active Genes in Fungi.</title>
        <authorList>
            <consortium name="DOE Joint Genome Institute"/>
            <person name="Mondo S.J."/>
            <person name="Dannebaum R.O."/>
            <person name="Kuo R.C."/>
            <person name="Labutti K."/>
            <person name="Haridas S."/>
            <person name="Kuo A."/>
            <person name="Salamov A."/>
            <person name="Ahrendt S.R."/>
            <person name="Lipzen A."/>
            <person name="Sullivan W."/>
            <person name="Andreopoulos W.B."/>
            <person name="Clum A."/>
            <person name="Lindquist E."/>
            <person name="Daum C."/>
            <person name="Ramamoorthy G.K."/>
            <person name="Gryganskyi A."/>
            <person name="Culley D."/>
            <person name="Magnuson J.K."/>
            <person name="James T.Y."/>
            <person name="O'Malley M.A."/>
            <person name="Stajich J.E."/>
            <person name="Spatafora J.W."/>
            <person name="Visel A."/>
            <person name="Grigoriev I.V."/>
        </authorList>
    </citation>
    <scope>NUCLEOTIDE SEQUENCE [LARGE SCALE GENOMIC DNA]</scope>
    <source>
        <strain evidence="2 3">NRRL 1336</strain>
    </source>
</reference>
<dbReference type="AlphaFoldDB" id="A0A1X2IS16"/>
<name>A0A1X2IS16_9FUNG</name>
<feature type="compositionally biased region" description="Basic residues" evidence="1">
    <location>
        <begin position="117"/>
        <end position="128"/>
    </location>
</feature>
<proteinExistence type="predicted"/>
<feature type="region of interest" description="Disordered" evidence="1">
    <location>
        <begin position="116"/>
        <end position="136"/>
    </location>
</feature>
<dbReference type="EMBL" id="MCGE01000005">
    <property type="protein sequence ID" value="ORZ21299.1"/>
    <property type="molecule type" value="Genomic_DNA"/>
</dbReference>
<accession>A0A1X2IS16</accession>
<gene>
    <name evidence="2" type="ORF">BCR42DRAFT_407252</name>
</gene>
<dbReference type="Proteomes" id="UP000193560">
    <property type="component" value="Unassembled WGS sequence"/>
</dbReference>
<dbReference type="OrthoDB" id="341421at2759"/>
<evidence type="ECO:0000313" key="2">
    <source>
        <dbReference type="EMBL" id="ORZ21299.1"/>
    </source>
</evidence>
<protein>
    <submittedName>
        <fullName evidence="2">Uncharacterized protein</fullName>
    </submittedName>
</protein>
<sequence length="136" mass="15475">MDTQFNHENDLQNCVDADYVTLNGFSFCTRHGLEVCEKCPIDSISDNNSKIEEMLTEKLSEEEIEKKWKGDSRSPFSVTKQWTRVGSGKPGCLEHKTVACPECFNWGDKILSDIQGKKKTKRAARKGKDKSNTRLE</sequence>
<keyword evidence="3" id="KW-1185">Reference proteome</keyword>
<organism evidence="2 3">
    <name type="scientific">Absidia repens</name>
    <dbReference type="NCBI Taxonomy" id="90262"/>
    <lineage>
        <taxon>Eukaryota</taxon>
        <taxon>Fungi</taxon>
        <taxon>Fungi incertae sedis</taxon>
        <taxon>Mucoromycota</taxon>
        <taxon>Mucoromycotina</taxon>
        <taxon>Mucoromycetes</taxon>
        <taxon>Mucorales</taxon>
        <taxon>Cunninghamellaceae</taxon>
        <taxon>Absidia</taxon>
    </lineage>
</organism>